<reference evidence="1" key="1">
    <citation type="submission" date="2011-04" db="EMBL/GenBank/DDBJ databases">
        <title>Evolution of plant cell wall degrading machinery underlies the functional diversity of forest fungi.</title>
        <authorList>
            <consortium name="US DOE Joint Genome Institute (JGI-PGF)"/>
            <person name="Eastwood D.C."/>
            <person name="Floudas D."/>
            <person name="Binder M."/>
            <person name="Majcherczyk A."/>
            <person name="Schneider P."/>
            <person name="Aerts A."/>
            <person name="Asiegbu F.O."/>
            <person name="Baker S.E."/>
            <person name="Barry K."/>
            <person name="Bendiksby M."/>
            <person name="Blumentritt M."/>
            <person name="Coutinho P.M."/>
            <person name="Cullen D."/>
            <person name="Cullen D."/>
            <person name="Gathman A."/>
            <person name="Goodell B."/>
            <person name="Henrissat B."/>
            <person name="Ihrmark K."/>
            <person name="Kauserud H."/>
            <person name="Kohler A."/>
            <person name="LaButti K."/>
            <person name="Lapidus A."/>
            <person name="Lavin J.L."/>
            <person name="Lee Y.-H."/>
            <person name="Lindquist E."/>
            <person name="Lilly W."/>
            <person name="Lucas S."/>
            <person name="Morin E."/>
            <person name="Murat C."/>
            <person name="Oguiza J.A."/>
            <person name="Park J."/>
            <person name="Pisabarro A.G."/>
            <person name="Riley R."/>
            <person name="Rosling A."/>
            <person name="Salamov A."/>
            <person name="Schmidt O."/>
            <person name="Schmutz J."/>
            <person name="Skrede I."/>
            <person name="Stenlid J."/>
            <person name="Wiebenga A."/>
            <person name="Xie X."/>
            <person name="Kues U."/>
            <person name="Hibbett D.S."/>
            <person name="Hoffmeister D."/>
            <person name="Hogberg N."/>
            <person name="Martin F."/>
            <person name="Grigoriev I.V."/>
            <person name="Watkinson S.C."/>
        </authorList>
    </citation>
    <scope>NUCLEOTIDE SEQUENCE</scope>
    <source>
        <strain evidence="1">S7.9</strain>
    </source>
</reference>
<feature type="non-terminal residue" evidence="1">
    <location>
        <position position="1"/>
    </location>
</feature>
<dbReference type="KEGG" id="sla:SERLADRAFT_379408"/>
<organism>
    <name type="scientific">Serpula lacrymans var. lacrymans (strain S7.9)</name>
    <name type="common">Dry rot fungus</name>
    <dbReference type="NCBI Taxonomy" id="578457"/>
    <lineage>
        <taxon>Eukaryota</taxon>
        <taxon>Fungi</taxon>
        <taxon>Dikarya</taxon>
        <taxon>Basidiomycota</taxon>
        <taxon>Agaricomycotina</taxon>
        <taxon>Agaricomycetes</taxon>
        <taxon>Agaricomycetidae</taxon>
        <taxon>Boletales</taxon>
        <taxon>Coniophorineae</taxon>
        <taxon>Serpulaceae</taxon>
        <taxon>Serpula</taxon>
    </lineage>
</organism>
<protein>
    <submittedName>
        <fullName evidence="1">Uncharacterized protein</fullName>
    </submittedName>
</protein>
<dbReference type="GeneID" id="18810819"/>
<dbReference type="EMBL" id="GL945429">
    <property type="protein sequence ID" value="EGO29885.1"/>
    <property type="molecule type" value="Genomic_DNA"/>
</dbReference>
<dbReference type="AlphaFoldDB" id="F8NH28"/>
<name>F8NH28_SERL9</name>
<proteinExistence type="predicted"/>
<sequence>FPLKVLQSADFSFVLGGPFDEDSRRVARDAFFAVVGETVKGGELPGGDCGELTVAYCLYFHPGQEFET</sequence>
<dbReference type="Proteomes" id="UP000008064">
    <property type="component" value="Unassembled WGS sequence"/>
</dbReference>
<dbReference type="HOGENOM" id="CLU_2801127_0_0_1"/>
<gene>
    <name evidence="1" type="ORF">SERLADRAFT_379408</name>
</gene>
<accession>F8NH28</accession>
<dbReference type="RefSeq" id="XP_007314127.1">
    <property type="nucleotide sequence ID" value="XM_007314065.1"/>
</dbReference>
<evidence type="ECO:0000313" key="1">
    <source>
        <dbReference type="EMBL" id="EGO29885.1"/>
    </source>
</evidence>